<comment type="function">
    <text evidence="8">Involved in the transmission of sensory signals from the chemoreceptors to the flagellar motors. CheA is autophosphorylated; it can transfer its phosphate group to either CheB or CheY.</text>
</comment>
<comment type="catalytic activity">
    <reaction evidence="1">
        <text>ATP + protein L-histidine = ADP + protein N-phospho-L-histidine.</text>
        <dbReference type="EC" id="2.7.13.3"/>
    </reaction>
</comment>
<proteinExistence type="predicted"/>
<dbReference type="SUPFAM" id="SSF52172">
    <property type="entry name" value="CheY-like"/>
    <property type="match status" value="1"/>
</dbReference>
<evidence type="ECO:0000256" key="9">
    <source>
        <dbReference type="PROSITE-ProRule" id="PRU00110"/>
    </source>
</evidence>
<dbReference type="InterPro" id="IPR008207">
    <property type="entry name" value="Sig_transdc_His_kin_Hpt_dom"/>
</dbReference>
<dbReference type="Pfam" id="PF26379">
    <property type="entry name" value="FimL_2nd"/>
    <property type="match status" value="1"/>
</dbReference>
<dbReference type="InterPro" id="IPR036641">
    <property type="entry name" value="HPT_dom_sf"/>
</dbReference>
<dbReference type="PANTHER" id="PTHR43395">
    <property type="entry name" value="SENSOR HISTIDINE KINASE CHEA"/>
    <property type="match status" value="1"/>
</dbReference>
<evidence type="ECO:0000259" key="12">
    <source>
        <dbReference type="PROSITE" id="PS50109"/>
    </source>
</evidence>
<accession>A0A6M4H182</accession>
<evidence type="ECO:0000256" key="10">
    <source>
        <dbReference type="PROSITE-ProRule" id="PRU00169"/>
    </source>
</evidence>
<dbReference type="SMART" id="SM00260">
    <property type="entry name" value="CheW"/>
    <property type="match status" value="1"/>
</dbReference>
<dbReference type="Pfam" id="PF00072">
    <property type="entry name" value="Response_reg"/>
    <property type="match status" value="1"/>
</dbReference>
<evidence type="ECO:0000256" key="6">
    <source>
        <dbReference type="ARBA" id="ARBA00022777"/>
    </source>
</evidence>
<dbReference type="InterPro" id="IPR002545">
    <property type="entry name" value="CheW-lke_dom"/>
</dbReference>
<dbReference type="Proteomes" id="UP000503096">
    <property type="component" value="Chromosome"/>
</dbReference>
<dbReference type="InterPro" id="IPR004105">
    <property type="entry name" value="CheA-like_dim"/>
</dbReference>
<evidence type="ECO:0000259" key="13">
    <source>
        <dbReference type="PROSITE" id="PS50110"/>
    </source>
</evidence>
<dbReference type="SMART" id="SM00448">
    <property type="entry name" value="REC"/>
    <property type="match status" value="1"/>
</dbReference>
<protein>
    <recommendedName>
        <fullName evidence="3">Chemotaxis protein CheA</fullName>
        <ecNumber evidence="2">2.7.13.3</ecNumber>
    </recommendedName>
</protein>
<dbReference type="KEGG" id="upl:DSM104440_00041"/>
<feature type="domain" description="HPt" evidence="15">
    <location>
        <begin position="687"/>
        <end position="794"/>
    </location>
</feature>
<dbReference type="InterPro" id="IPR004358">
    <property type="entry name" value="Sig_transdc_His_kin-like_C"/>
</dbReference>
<keyword evidence="6 16" id="KW-0418">Kinase</keyword>
<dbReference type="PRINTS" id="PR00344">
    <property type="entry name" value="BCTRLSENSOR"/>
</dbReference>
<evidence type="ECO:0000259" key="14">
    <source>
        <dbReference type="PROSITE" id="PS50851"/>
    </source>
</evidence>
<feature type="region of interest" description="Disordered" evidence="11">
    <location>
        <begin position="885"/>
        <end position="906"/>
    </location>
</feature>
<gene>
    <name evidence="16" type="primary">rcsC_1</name>
    <name evidence="16" type="ORF">DSM104440_00041</name>
</gene>
<dbReference type="InterPro" id="IPR011006">
    <property type="entry name" value="CheY-like_superfamily"/>
</dbReference>
<dbReference type="InterPro" id="IPR005467">
    <property type="entry name" value="His_kinase_dom"/>
</dbReference>
<dbReference type="InterPro" id="IPR036890">
    <property type="entry name" value="HATPase_C_sf"/>
</dbReference>
<dbReference type="GO" id="GO:0005737">
    <property type="term" value="C:cytoplasm"/>
    <property type="evidence" value="ECO:0007669"/>
    <property type="project" value="InterPro"/>
</dbReference>
<feature type="domain" description="HPt" evidence="15">
    <location>
        <begin position="939"/>
        <end position="1042"/>
    </location>
</feature>
<dbReference type="SMART" id="SM01231">
    <property type="entry name" value="H-kinase_dim"/>
    <property type="match status" value="1"/>
</dbReference>
<dbReference type="InParanoid" id="A0A6M4H182"/>
<dbReference type="SMART" id="SM00073">
    <property type="entry name" value="HPT"/>
    <property type="match status" value="3"/>
</dbReference>
<reference evidence="16 17" key="1">
    <citation type="submission" date="2020-04" db="EMBL/GenBank/DDBJ databases">
        <title>Usitatibacter rugosus gen. nov., sp. nov. and Usitatibacter palustris sp. nov., novel members of Usitatibacteraceae fam. nov. within the order Nitrosomonadales isolated from soil.</title>
        <authorList>
            <person name="Huber K.J."/>
            <person name="Neumann-Schaal M."/>
            <person name="Geppert A."/>
            <person name="Luckner M."/>
            <person name="Wanner G."/>
            <person name="Overmann J."/>
        </authorList>
    </citation>
    <scope>NUCLEOTIDE SEQUENCE [LARGE SCALE GENOMIC DNA]</scope>
    <source>
        <strain evidence="16 17">Swamp67</strain>
    </source>
</reference>
<dbReference type="CDD" id="cd16916">
    <property type="entry name" value="HATPase_CheA-like"/>
    <property type="match status" value="1"/>
</dbReference>
<evidence type="ECO:0000256" key="2">
    <source>
        <dbReference type="ARBA" id="ARBA00012438"/>
    </source>
</evidence>
<dbReference type="InterPro" id="IPR036061">
    <property type="entry name" value="CheW-like_dom_sf"/>
</dbReference>
<dbReference type="SUPFAM" id="SSF55874">
    <property type="entry name" value="ATPase domain of HSP90 chaperone/DNA topoisomerase II/histidine kinase"/>
    <property type="match status" value="1"/>
</dbReference>
<evidence type="ECO:0000256" key="8">
    <source>
        <dbReference type="ARBA" id="ARBA00035100"/>
    </source>
</evidence>
<evidence type="ECO:0000313" key="16">
    <source>
        <dbReference type="EMBL" id="QJR13259.1"/>
    </source>
</evidence>
<dbReference type="Gene3D" id="1.20.120.160">
    <property type="entry name" value="HPT domain"/>
    <property type="match status" value="4"/>
</dbReference>
<evidence type="ECO:0000313" key="17">
    <source>
        <dbReference type="Proteomes" id="UP000503096"/>
    </source>
</evidence>
<feature type="domain" description="Histidine kinase" evidence="12">
    <location>
        <begin position="1432"/>
        <end position="1669"/>
    </location>
</feature>
<feature type="compositionally biased region" description="Low complexity" evidence="11">
    <location>
        <begin position="896"/>
        <end position="906"/>
    </location>
</feature>
<dbReference type="PROSITE" id="PS50894">
    <property type="entry name" value="HPT"/>
    <property type="match status" value="3"/>
</dbReference>
<feature type="modified residue" description="Phosphohistidine" evidence="9">
    <location>
        <position position="734"/>
    </location>
</feature>
<dbReference type="RefSeq" id="WP_171159638.1">
    <property type="nucleotide sequence ID" value="NZ_CP053073.1"/>
</dbReference>
<dbReference type="SMART" id="SM00387">
    <property type="entry name" value="HATPase_c"/>
    <property type="match status" value="1"/>
</dbReference>
<dbReference type="SUPFAM" id="SSF50341">
    <property type="entry name" value="CheW-like"/>
    <property type="match status" value="1"/>
</dbReference>
<evidence type="ECO:0000256" key="11">
    <source>
        <dbReference type="SAM" id="MobiDB-lite"/>
    </source>
</evidence>
<dbReference type="PROSITE" id="PS50851">
    <property type="entry name" value="CHEW"/>
    <property type="match status" value="1"/>
</dbReference>
<keyword evidence="17" id="KW-1185">Reference proteome</keyword>
<name>A0A6M4H182_9PROT</name>
<dbReference type="PROSITE" id="PS50110">
    <property type="entry name" value="RESPONSE_REGULATORY"/>
    <property type="match status" value="1"/>
</dbReference>
<keyword evidence="4 10" id="KW-0597">Phosphoprotein</keyword>
<dbReference type="Gene3D" id="3.40.50.2300">
    <property type="match status" value="1"/>
</dbReference>
<dbReference type="PROSITE" id="PS50109">
    <property type="entry name" value="HIS_KIN"/>
    <property type="match status" value="1"/>
</dbReference>
<evidence type="ECO:0000256" key="3">
    <source>
        <dbReference type="ARBA" id="ARBA00021495"/>
    </source>
</evidence>
<feature type="region of interest" description="Disordered" evidence="11">
    <location>
        <begin position="1091"/>
        <end position="1128"/>
    </location>
</feature>
<evidence type="ECO:0000256" key="5">
    <source>
        <dbReference type="ARBA" id="ARBA00022679"/>
    </source>
</evidence>
<dbReference type="FunFam" id="3.30.565.10:FF:000016">
    <property type="entry name" value="Chemotaxis protein CheA, putative"/>
    <property type="match status" value="1"/>
</dbReference>
<dbReference type="InterPro" id="IPR051315">
    <property type="entry name" value="Bact_Chemotaxis_CheA"/>
</dbReference>
<dbReference type="PANTHER" id="PTHR43395:SF8">
    <property type="entry name" value="HISTIDINE KINASE"/>
    <property type="match status" value="1"/>
</dbReference>
<dbReference type="EMBL" id="CP053073">
    <property type="protein sequence ID" value="QJR13259.1"/>
    <property type="molecule type" value="Genomic_DNA"/>
</dbReference>
<dbReference type="Gene3D" id="3.30.565.10">
    <property type="entry name" value="Histidine kinase-like ATPase, C-terminal domain"/>
    <property type="match status" value="1"/>
</dbReference>
<evidence type="ECO:0000256" key="1">
    <source>
        <dbReference type="ARBA" id="ARBA00000085"/>
    </source>
</evidence>
<feature type="domain" description="CheW-like" evidence="14">
    <location>
        <begin position="1671"/>
        <end position="1805"/>
    </location>
</feature>
<organism evidence="16 17">
    <name type="scientific">Usitatibacter palustris</name>
    <dbReference type="NCBI Taxonomy" id="2732487"/>
    <lineage>
        <taxon>Bacteria</taxon>
        <taxon>Pseudomonadati</taxon>
        <taxon>Pseudomonadota</taxon>
        <taxon>Betaproteobacteria</taxon>
        <taxon>Nitrosomonadales</taxon>
        <taxon>Usitatibacteraceae</taxon>
        <taxon>Usitatibacter</taxon>
    </lineage>
</organism>
<feature type="compositionally biased region" description="Pro residues" evidence="11">
    <location>
        <begin position="1094"/>
        <end position="1110"/>
    </location>
</feature>
<evidence type="ECO:0000256" key="7">
    <source>
        <dbReference type="ARBA" id="ARBA00023012"/>
    </source>
</evidence>
<dbReference type="GO" id="GO:0000155">
    <property type="term" value="F:phosphorelay sensor kinase activity"/>
    <property type="evidence" value="ECO:0007669"/>
    <property type="project" value="InterPro"/>
</dbReference>
<dbReference type="SUPFAM" id="SSF47226">
    <property type="entry name" value="Histidine-containing phosphotransfer domain, HPT domain"/>
    <property type="match status" value="5"/>
</dbReference>
<sequence length="1959" mass="211635">MAASPTAIDLGPLTWVKTEIDHSLNQARENLDKLAAKPDDRAPVKYILTHLHQATGALAMVGLGAATRFNEELEKLVAFLETEDGTRLAMASVVAKKGISALAGYLDRLIAGDPDRPMSLLPTYIELNRARGQSDAVEGDLFYPDLGAPLPPAEGSSGDLDDAVRAKALSHQRSQYQQGLLKILKGGDFAEAMRQMHGAVAAIETLEVATPHRSFWVAAAAFFDALVLGGLESNAAAKPLYAKIDQQVKQLIEGSTRVGERLFRDLLLAVGRSRPVSERIALLHDVYALPELLATPSRADGDADDEGLVALVRELRDLTSQQKDTWLKYTSGNRAALEPFGKQALALADRAGKMPNRDVQTVLVRLSDVAPSLKAKAIPPSEAQSLEVATALLFVESALENYFRLGADFPRQAKAVNERLRAAMAGEPLPPMDTSEGGLLDQMTRRAQERLLIFQVGQEVQVNLQNIEQALDAYFRDPAKRPELKALPGLFAQVQGALMILELSDAAGLNAAVMARVQQFADGTLDGTGEAAEIVADGLSALGLYITALQQGVANPREVLLPALIRYGLAEAPGKAVETLTRRTGVVAPADLDVQKQKVQEAYEDWRVDPVQDTREKLETAVNDLKRDAAVVSDSAVAKHSQLALDAIQQGTDPDQTGVFRAIQGLTPDKPTDEPAPQVVQLVDAPGAEIDRELLEIFLEEATEVVGTIRENLAISRDAPHDREALTTIRRGFHTLKGSGRMVGLNDLGEVAWQSEQVMNKWLKDEKPATAGLLSFIELSEHSFGGWIDALKAGSDAAIDGSEIQRRAEQLKSDTEIAPQPEVLAPTAVVEAVPEMEAPVEAPLELVAEAEVPPVAEMDFTPATEPEPEKIEAAAEPSFDFASLDLTPAAPPPVAEAPAAPESGLPALDDLFAPAAEAAALPEAEALAPAEEPDVVIGPIVLSPAFFAIYIGEAEQHAASLEEEMAAVEADPMRPVSHAFMRAAHTLTSSSRTTSFDVIADVAFALEKWLQDAIDFLPVFDEQRLAVTRHAVDAITAMVQSVRAQAMPFPRDDVIAELVAVREALKEARMSGEGTHIKMPGVVRDALEAQRPMQEPPPPVDEPAPAPVKEPPPRDPEPPVVEPPPEIIPETPKAVVVEAPRVVAPEPPKPEPAKPEPVKVEALAPEGGAPSSKPFESGKDQRKILDDVDLELLPIFLEEAKEIIPLVSEGMRRWKGAPTDHSPAAELHRHLHTLKGSARMAGLMRLGELAHVLETRVIAMEGEAAPSTKAFDEAEERIDRFSVSLERLARGEDIENVVPLEIPVGAVFEQQKDKPGAIAVMAAAQQAQTEAAQAAGLPPELRDTRSALLRVNADLIDRFVNEAGELSIARSRIEIEMAAFKRALVDLADNVSRMRTQLREIEISAESQMQSSLKEQEALGTTFDPLEFDRFSRVQELTRFLAESLGDVITLQQSLQKNIDESELALHQQARLNRELQQGLMGVRLVPLANLTDRFYRVVRQTAKELNKKANLELKGSRVELDRSVLEKITAPFEHLLRNAVVHGLETPEARAKAGKPEIGELAIDAAQRGNELVLTVSDDGGGLNYPRIREKAIETGMLAPDVELPPAQLAQFIFAPGFSTASEITQVAGRGVGMDVVKNEITSLGGRVEIASTPGRGTTFTITLPLTLAVTQAVMLRSGPSIFAVPSVMIEQVQEYKAAPYADIVAGGEVKWKDNVYPLRSLLPLLGEIDTPTPARQIPVLLLKSGVQRAAVRVDEIIGNREVVVKTIGPQLSRLAGIAGATVLGNGQVVLILNPVQLVHRAIATATALEKIEGAPAAAEPAPAQLVVEQRSGAALVMVVDDSLTVRKITSRMLTREGYEVATAKDGVDALQQLQDIKPDCILLDVEMPRMDGFEFARTVRADALTRGIPIIMITSRSADKHKNHAFEIGVNEYMGKPYQEDQLLALVKRYTEESAFA</sequence>
<dbReference type="EC" id="2.7.13.3" evidence="2"/>
<dbReference type="InterPro" id="IPR003594">
    <property type="entry name" value="HATPase_dom"/>
</dbReference>
<keyword evidence="7" id="KW-0902">Two-component regulatory system</keyword>
<evidence type="ECO:0000259" key="15">
    <source>
        <dbReference type="PROSITE" id="PS50894"/>
    </source>
</evidence>
<dbReference type="GO" id="GO:0006935">
    <property type="term" value="P:chemotaxis"/>
    <property type="evidence" value="ECO:0007669"/>
    <property type="project" value="InterPro"/>
</dbReference>
<dbReference type="Pfam" id="PF02518">
    <property type="entry name" value="HATPase_c"/>
    <property type="match status" value="1"/>
</dbReference>
<dbReference type="Pfam" id="PF01584">
    <property type="entry name" value="CheW"/>
    <property type="match status" value="1"/>
</dbReference>
<feature type="modified residue" description="4-aspartylphosphate" evidence="10">
    <location>
        <position position="1886"/>
    </location>
</feature>
<feature type="compositionally biased region" description="Pro residues" evidence="11">
    <location>
        <begin position="1118"/>
        <end position="1127"/>
    </location>
</feature>
<feature type="modified residue" description="Phosphohistidine" evidence="9">
    <location>
        <position position="985"/>
    </location>
</feature>
<dbReference type="InterPro" id="IPR001789">
    <property type="entry name" value="Sig_transdc_resp-reg_receiver"/>
</dbReference>
<dbReference type="CDD" id="cd00088">
    <property type="entry name" value="HPT"/>
    <property type="match status" value="2"/>
</dbReference>
<dbReference type="InterPro" id="IPR058661">
    <property type="entry name" value="FimL_2nd"/>
</dbReference>
<dbReference type="CDD" id="cd17574">
    <property type="entry name" value="REC_OmpR"/>
    <property type="match status" value="1"/>
</dbReference>
<keyword evidence="5 16" id="KW-0808">Transferase</keyword>
<dbReference type="Gene3D" id="2.30.30.40">
    <property type="entry name" value="SH3 Domains"/>
    <property type="match status" value="1"/>
</dbReference>
<feature type="domain" description="HPt" evidence="15">
    <location>
        <begin position="1185"/>
        <end position="1288"/>
    </location>
</feature>
<feature type="domain" description="Response regulatory" evidence="13">
    <location>
        <begin position="1837"/>
        <end position="1953"/>
    </location>
</feature>
<dbReference type="Pfam" id="PF01627">
    <property type="entry name" value="Hpt"/>
    <property type="match status" value="3"/>
</dbReference>
<feature type="modified residue" description="Phosphohistidine" evidence="9">
    <location>
        <position position="1232"/>
    </location>
</feature>
<evidence type="ECO:0000256" key="4">
    <source>
        <dbReference type="ARBA" id="ARBA00022553"/>
    </source>
</evidence>